<sequence length="181" mass="18480">MIIGSYAVVVTLDGMPFFRSPSGAGELDEHEKGVEGFGKGDFGEAEFAVGEGDGILGRDDADAFAAVEEFFHDGVSGGGEGARFQRQGNVAAIASEAGGAVAQWHAEKEPGENVGGAAVEPAEQSPVDCFAAGNVPGTVDGAMELGEFAEPGEDGRIVGEVAVHGADVVRAHFEAKGEFRP</sequence>
<organism evidence="1">
    <name type="scientific">marine sediment metagenome</name>
    <dbReference type="NCBI Taxonomy" id="412755"/>
    <lineage>
        <taxon>unclassified sequences</taxon>
        <taxon>metagenomes</taxon>
        <taxon>ecological metagenomes</taxon>
    </lineage>
</organism>
<dbReference type="AlphaFoldDB" id="X1E3V6"/>
<protein>
    <submittedName>
        <fullName evidence="1">Uncharacterized protein</fullName>
    </submittedName>
</protein>
<reference evidence="1" key="1">
    <citation type="journal article" date="2014" name="Front. Microbiol.">
        <title>High frequency of phylogenetically diverse reductive dehalogenase-homologous genes in deep subseafloor sedimentary metagenomes.</title>
        <authorList>
            <person name="Kawai M."/>
            <person name="Futagami T."/>
            <person name="Toyoda A."/>
            <person name="Takaki Y."/>
            <person name="Nishi S."/>
            <person name="Hori S."/>
            <person name="Arai W."/>
            <person name="Tsubouchi T."/>
            <person name="Morono Y."/>
            <person name="Uchiyama I."/>
            <person name="Ito T."/>
            <person name="Fujiyama A."/>
            <person name="Inagaki F."/>
            <person name="Takami H."/>
        </authorList>
    </citation>
    <scope>NUCLEOTIDE SEQUENCE</scope>
    <source>
        <strain evidence="1">Expedition CK06-06</strain>
    </source>
</reference>
<dbReference type="EMBL" id="BARU01005184">
    <property type="protein sequence ID" value="GAH27941.1"/>
    <property type="molecule type" value="Genomic_DNA"/>
</dbReference>
<feature type="non-terminal residue" evidence="1">
    <location>
        <position position="181"/>
    </location>
</feature>
<accession>X1E3V6</accession>
<name>X1E3V6_9ZZZZ</name>
<proteinExistence type="predicted"/>
<comment type="caution">
    <text evidence="1">The sequence shown here is derived from an EMBL/GenBank/DDBJ whole genome shotgun (WGS) entry which is preliminary data.</text>
</comment>
<gene>
    <name evidence="1" type="ORF">S03H2_10032</name>
</gene>
<evidence type="ECO:0000313" key="1">
    <source>
        <dbReference type="EMBL" id="GAH27941.1"/>
    </source>
</evidence>